<dbReference type="VEuPathDB" id="TriTrypDB:TvY486_1114470"/>
<dbReference type="InterPro" id="IPR036873">
    <property type="entry name" value="Rhodanese-like_dom_sf"/>
</dbReference>
<dbReference type="PANTHER" id="PTHR44086">
    <property type="entry name" value="THIOSULFATE SULFURTRANSFERASE RDL2, MITOCHONDRIAL-RELATED"/>
    <property type="match status" value="1"/>
</dbReference>
<proteinExistence type="predicted"/>
<dbReference type="Gene3D" id="3.40.250.10">
    <property type="entry name" value="Rhodanese-like domain"/>
    <property type="match status" value="1"/>
</dbReference>
<gene>
    <name evidence="2" type="ORF">TVY486_1114470</name>
</gene>
<organism evidence="2">
    <name type="scientific">Trypanosoma vivax (strain Y486)</name>
    <dbReference type="NCBI Taxonomy" id="1055687"/>
    <lineage>
        <taxon>Eukaryota</taxon>
        <taxon>Discoba</taxon>
        <taxon>Euglenozoa</taxon>
        <taxon>Kinetoplastea</taxon>
        <taxon>Metakinetoplastina</taxon>
        <taxon>Trypanosomatida</taxon>
        <taxon>Trypanosomatidae</taxon>
        <taxon>Trypanosoma</taxon>
        <taxon>Duttonella</taxon>
    </lineage>
</organism>
<sequence length="153" mass="16115">MLSLTRAIRASVTVQQVVGVVRAKLSGNKAVENTLIVDVRSTGEVAQTGIIPTAINIPLKLLPAALSDEVDDDEFLDVFGVPKPQKGVTQLIFYCAHGVRSATATEVAEDAGYTNAKNFGGSFTDWQNHSNAFRDGACDKVGTAASTAHPGDK</sequence>
<dbReference type="AlphaFoldDB" id="G0U8N6"/>
<reference evidence="2" key="1">
    <citation type="journal article" date="2012" name="Proc. Natl. Acad. Sci. U.S.A.">
        <title>Antigenic diversity is generated by distinct evolutionary mechanisms in African trypanosome species.</title>
        <authorList>
            <person name="Jackson A.P."/>
            <person name="Berry A."/>
            <person name="Aslett M."/>
            <person name="Allison H.C."/>
            <person name="Burton P."/>
            <person name="Vavrova-Anderson J."/>
            <person name="Brown R."/>
            <person name="Browne H."/>
            <person name="Corton N."/>
            <person name="Hauser H."/>
            <person name="Gamble J."/>
            <person name="Gilderthorp R."/>
            <person name="Marcello L."/>
            <person name="McQuillan J."/>
            <person name="Otto T.D."/>
            <person name="Quail M.A."/>
            <person name="Sanders M.J."/>
            <person name="van Tonder A."/>
            <person name="Ginger M.L."/>
            <person name="Field M.C."/>
            <person name="Barry J.D."/>
            <person name="Hertz-Fowler C."/>
            <person name="Berriman M."/>
        </authorList>
    </citation>
    <scope>NUCLEOTIDE SEQUENCE</scope>
    <source>
        <strain evidence="2">Y486</strain>
    </source>
</reference>
<dbReference type="EMBL" id="HE573027">
    <property type="protein sequence ID" value="CCC53963.1"/>
    <property type="molecule type" value="Genomic_DNA"/>
</dbReference>
<dbReference type="OMA" id="IFYCAHG"/>
<dbReference type="SMART" id="SM00450">
    <property type="entry name" value="RHOD"/>
    <property type="match status" value="1"/>
</dbReference>
<dbReference type="PANTHER" id="PTHR44086:SF10">
    <property type="entry name" value="THIOSULFATE SULFURTRANSFERASE_RHODANESE-LIKE DOMAIN-CONTAINING PROTEIN 3"/>
    <property type="match status" value="1"/>
</dbReference>
<dbReference type="SUPFAM" id="SSF52821">
    <property type="entry name" value="Rhodanese/Cell cycle control phosphatase"/>
    <property type="match status" value="1"/>
</dbReference>
<name>G0U8N6_TRYVY</name>
<protein>
    <recommendedName>
        <fullName evidence="1">Rhodanese domain-containing protein</fullName>
    </recommendedName>
</protein>
<dbReference type="GO" id="GO:0004792">
    <property type="term" value="F:thiosulfate-cyanide sulfurtransferase activity"/>
    <property type="evidence" value="ECO:0007669"/>
    <property type="project" value="TreeGrafter"/>
</dbReference>
<evidence type="ECO:0000313" key="2">
    <source>
        <dbReference type="EMBL" id="CCC53963.1"/>
    </source>
</evidence>
<dbReference type="InterPro" id="IPR001763">
    <property type="entry name" value="Rhodanese-like_dom"/>
</dbReference>
<accession>G0U8N6</accession>
<feature type="domain" description="Rhodanese" evidence="1">
    <location>
        <begin position="30"/>
        <end position="131"/>
    </location>
</feature>
<evidence type="ECO:0000259" key="1">
    <source>
        <dbReference type="PROSITE" id="PS50206"/>
    </source>
</evidence>
<dbReference type="PROSITE" id="PS50206">
    <property type="entry name" value="RHODANESE_3"/>
    <property type="match status" value="1"/>
</dbReference>
<dbReference type="Pfam" id="PF00581">
    <property type="entry name" value="Rhodanese"/>
    <property type="match status" value="1"/>
</dbReference>
<dbReference type="GO" id="GO:0005739">
    <property type="term" value="C:mitochondrion"/>
    <property type="evidence" value="ECO:0007669"/>
    <property type="project" value="TreeGrafter"/>
</dbReference>